<dbReference type="EC" id="3.1.3.16" evidence="6"/>
<dbReference type="Proteomes" id="UP000028828">
    <property type="component" value="Unassembled WGS sequence"/>
</dbReference>
<dbReference type="InterPro" id="IPR020422">
    <property type="entry name" value="TYR_PHOSPHATASE_DUAL_dom"/>
</dbReference>
<accession>A0A086K7Z5</accession>
<organism evidence="6 7">
    <name type="scientific">Toxoplasma gondii p89</name>
    <dbReference type="NCBI Taxonomy" id="943119"/>
    <lineage>
        <taxon>Eukaryota</taxon>
        <taxon>Sar</taxon>
        <taxon>Alveolata</taxon>
        <taxon>Apicomplexa</taxon>
        <taxon>Conoidasida</taxon>
        <taxon>Coccidia</taxon>
        <taxon>Eucoccidiorida</taxon>
        <taxon>Eimeriorina</taxon>
        <taxon>Sarcocystidae</taxon>
        <taxon>Toxoplasma</taxon>
    </lineage>
</organism>
<feature type="domain" description="Tyrosine specific protein phosphatases" evidence="5">
    <location>
        <begin position="64"/>
        <end position="122"/>
    </location>
</feature>
<name>A0A086K7Z5_TOXGO</name>
<gene>
    <name evidence="6" type="ORF">TGP89_308830</name>
</gene>
<dbReference type="InterPro" id="IPR000387">
    <property type="entry name" value="Tyr_Pase_dom"/>
</dbReference>
<protein>
    <submittedName>
        <fullName evidence="6">Dual specificity protein phosphatase</fullName>
        <ecNumber evidence="6">3.1.3.16</ecNumber>
    </submittedName>
</protein>
<dbReference type="Pfam" id="PF00782">
    <property type="entry name" value="DSPc"/>
    <property type="match status" value="1"/>
</dbReference>
<dbReference type="EMBL" id="AEYI02001185">
    <property type="protein sequence ID" value="KFG40513.1"/>
    <property type="molecule type" value="Genomic_DNA"/>
</dbReference>
<evidence type="ECO:0000259" key="5">
    <source>
        <dbReference type="PROSITE" id="PS50056"/>
    </source>
</evidence>
<evidence type="ECO:0000313" key="7">
    <source>
        <dbReference type="Proteomes" id="UP000028828"/>
    </source>
</evidence>
<dbReference type="InterPro" id="IPR052103">
    <property type="entry name" value="Dual_spec_Phospatases"/>
</dbReference>
<dbReference type="PANTHER" id="PTHR45961">
    <property type="entry name" value="IP21249P"/>
    <property type="match status" value="1"/>
</dbReference>
<dbReference type="InterPro" id="IPR029021">
    <property type="entry name" value="Prot-tyrosine_phosphatase-like"/>
</dbReference>
<feature type="domain" description="Tyrosine-protein phosphatase" evidence="4">
    <location>
        <begin position="1"/>
        <end position="144"/>
    </location>
</feature>
<dbReference type="PROSITE" id="PS50054">
    <property type="entry name" value="TYR_PHOSPHATASE_DUAL"/>
    <property type="match status" value="1"/>
</dbReference>
<evidence type="ECO:0000256" key="3">
    <source>
        <dbReference type="ARBA" id="ARBA00022912"/>
    </source>
</evidence>
<dbReference type="Gene3D" id="3.90.190.10">
    <property type="entry name" value="Protein tyrosine phosphatase superfamily"/>
    <property type="match status" value="1"/>
</dbReference>
<evidence type="ECO:0000313" key="6">
    <source>
        <dbReference type="EMBL" id="KFG40513.1"/>
    </source>
</evidence>
<dbReference type="GO" id="GO:0004722">
    <property type="term" value="F:protein serine/threonine phosphatase activity"/>
    <property type="evidence" value="ECO:0007669"/>
    <property type="project" value="UniProtKB-EC"/>
</dbReference>
<proteinExistence type="inferred from homology"/>
<evidence type="ECO:0000259" key="4">
    <source>
        <dbReference type="PROSITE" id="PS50054"/>
    </source>
</evidence>
<evidence type="ECO:0000256" key="1">
    <source>
        <dbReference type="ARBA" id="ARBA00008601"/>
    </source>
</evidence>
<dbReference type="InterPro" id="IPR000340">
    <property type="entry name" value="Dual-sp_phosphatase_cat-dom"/>
</dbReference>
<keyword evidence="3" id="KW-0904">Protein phosphatase</keyword>
<dbReference type="PROSITE" id="PS50056">
    <property type="entry name" value="TYR_PHOSPHATASE_2"/>
    <property type="match status" value="1"/>
</dbReference>
<dbReference type="InterPro" id="IPR016130">
    <property type="entry name" value="Tyr_Pase_AS"/>
</dbReference>
<dbReference type="PANTHER" id="PTHR45961:SF6">
    <property type="entry name" value="IP21249P"/>
    <property type="match status" value="1"/>
</dbReference>
<keyword evidence="2 6" id="KW-0378">Hydrolase</keyword>
<dbReference type="SMART" id="SM00195">
    <property type="entry name" value="DSPc"/>
    <property type="match status" value="1"/>
</dbReference>
<comment type="caution">
    <text evidence="6">The sequence shown here is derived from an EMBL/GenBank/DDBJ whole genome shotgun (WGS) entry which is preliminary data.</text>
</comment>
<dbReference type="AlphaFoldDB" id="A0A086K7Z5"/>
<dbReference type="PROSITE" id="PS00383">
    <property type="entry name" value="TYR_PHOSPHATASE_1"/>
    <property type="match status" value="1"/>
</dbReference>
<evidence type="ECO:0000256" key="2">
    <source>
        <dbReference type="ARBA" id="ARBA00022801"/>
    </source>
</evidence>
<reference evidence="6 7" key="1">
    <citation type="submission" date="2014-03" db="EMBL/GenBank/DDBJ databases">
        <authorList>
            <person name="Sibley D."/>
            <person name="Venepally P."/>
            <person name="Karamycheva S."/>
            <person name="Hadjithomas M."/>
            <person name="Khan A."/>
            <person name="Brunk B."/>
            <person name="Roos D."/>
            <person name="Caler E."/>
            <person name="Lorenzi H."/>
        </authorList>
    </citation>
    <scope>NUCLEOTIDE SEQUENCE [LARGE SCALE GENOMIC DNA]</scope>
    <source>
        <strain evidence="7">p89</strain>
    </source>
</reference>
<comment type="similarity">
    <text evidence="1">Belongs to the protein-tyrosine phosphatase family. Non-receptor class dual specificity subfamily.</text>
</comment>
<dbReference type="SUPFAM" id="SSF52799">
    <property type="entry name" value="(Phosphotyrosine protein) phosphatases II"/>
    <property type="match status" value="1"/>
</dbReference>
<dbReference type="OrthoDB" id="10252009at2759"/>
<dbReference type="CDD" id="cd14498">
    <property type="entry name" value="DSP"/>
    <property type="match status" value="1"/>
</dbReference>
<dbReference type="VEuPathDB" id="ToxoDB:TGP89_308830"/>
<sequence length="172" mass="19740">MNEILPFLFLGGLKDAENPAALEAAGVRAVVTCCTYQECPKYREREGLDYFRVDVEDTSREPLHLYFEEAGQFIDRYVSRQQTVLVHCKAGVSRSASVVLSYLIGCKKFALQEAFFHVLTKRACICPNIGFMEQLCAYEREMRDHCSVCMFKYTDWYTADCSYRPAIPDLEP</sequence>